<proteinExistence type="predicted"/>
<keyword evidence="2" id="KW-1185">Reference proteome</keyword>
<dbReference type="AlphaFoldDB" id="Q5LF98"/>
<dbReference type="PaxDb" id="272559-BF9343_1419"/>
<organism evidence="1 2">
    <name type="scientific">Bacteroides fragilis (strain ATCC 25285 / DSM 2151 / CCUG 4856 / JCM 11019 / LMG 10263 / NCTC 9343 / Onslow / VPI 2553 / EN-2)</name>
    <dbReference type="NCBI Taxonomy" id="272559"/>
    <lineage>
        <taxon>Bacteria</taxon>
        <taxon>Pseudomonadati</taxon>
        <taxon>Bacteroidota</taxon>
        <taxon>Bacteroidia</taxon>
        <taxon>Bacteroidales</taxon>
        <taxon>Bacteroidaceae</taxon>
        <taxon>Bacteroides</taxon>
    </lineage>
</organism>
<keyword evidence="1" id="KW-0472">Membrane</keyword>
<protein>
    <submittedName>
        <fullName evidence="1">Transmembrane protein</fullName>
    </submittedName>
</protein>
<dbReference type="Proteomes" id="UP000006731">
    <property type="component" value="Chromosome"/>
</dbReference>
<dbReference type="eggNOG" id="ENOG5030PN3">
    <property type="taxonomic scope" value="Bacteria"/>
</dbReference>
<dbReference type="EMBL" id="CR626927">
    <property type="protein sequence ID" value="CAH07200.1"/>
    <property type="molecule type" value="Genomic_DNA"/>
</dbReference>
<sequence>MFLIILSVRVITKFYYFCTLLSIHHKDNLMPINYNQLLKSLEIGSDHFKVFICFLCSTLVLYPLLFVSLPFLRDISIYQQLLFVSGCSVIYTGLGILFSAPAIKYPGMFYLPILVLGCISVVFYIKKVLQSSDSMLIMLLILLISTYSCLFVGGIIAVVVKTKKSKKSKPIPKKEISH</sequence>
<dbReference type="KEGG" id="bfs:BF9343_1419"/>
<keyword evidence="1" id="KW-0812">Transmembrane</keyword>
<accession>A0A380YYH7</accession>
<evidence type="ECO:0000313" key="1">
    <source>
        <dbReference type="EMBL" id="CAH07200.1"/>
    </source>
</evidence>
<gene>
    <name evidence="1" type="ORF">BF9343_1419</name>
</gene>
<dbReference type="HOGENOM" id="CLU_1792636_0_0_10"/>
<name>Q5LF98_BACFN</name>
<reference evidence="1 2" key="1">
    <citation type="journal article" date="2005" name="Science">
        <title>Extensive DNA inversions in the B. fragilis genome control variable gene expression.</title>
        <authorList>
            <person name="Cerdeno-Tarraga A.M."/>
            <person name="Patrick S."/>
            <person name="Crosmann L."/>
            <person name="Blakely G."/>
            <person name="Abratt V."/>
            <person name="Lennard N."/>
            <person name="Duerden B."/>
            <person name="Poxton I."/>
            <person name="Harris B."/>
            <person name="Quail M.A."/>
            <person name="Barron A."/>
            <person name="Clarck L."/>
            <person name="Corton C."/>
            <person name="Doggett J."/>
            <person name="Holden M.T.G."/>
            <person name="Larke N."/>
            <person name="Line A."/>
            <person name="Lord A."/>
            <person name="Norbertczak H."/>
            <person name="Ormond D."/>
            <person name="Price C."/>
            <person name="Rabbinowitsch E."/>
            <person name="Woodward J."/>
            <person name="Barrel B.G."/>
            <person name="Parkhill J."/>
        </authorList>
    </citation>
    <scope>NUCLEOTIDE SEQUENCE [LARGE SCALE GENOMIC DNA]</scope>
    <source>
        <strain evidence="2">ATCC 25285 / DSM 2151 / CCUG 4856 / JCM 11019 / LMG 10263 / NCTC 9343 / Onslow / VPI 2553 / EN-2</strain>
    </source>
</reference>
<evidence type="ECO:0000313" key="2">
    <source>
        <dbReference type="Proteomes" id="UP000006731"/>
    </source>
</evidence>
<accession>Q5LF98</accession>